<accession>A0ABP9YPJ3</accession>
<keyword evidence="2" id="KW-1185">Reference proteome</keyword>
<evidence type="ECO:0000313" key="2">
    <source>
        <dbReference type="Proteomes" id="UP001473302"/>
    </source>
</evidence>
<sequence length="140" mass="16077">MSSDQSLQESIVGLTCEFFPVYVATHPGVQEYISNFDDIRFICLTILKQEKAVEKFVFEINLTCQEKELTLADLEYYLRSCLVKIVQMEPTTNNADNNTRFMLSVEKNEAGYPESTQDWIPAANSQWHHILPLKSVPLVK</sequence>
<organism evidence="1 2">
    <name type="scientific">Mucor flavus</name>
    <dbReference type="NCBI Taxonomy" id="439312"/>
    <lineage>
        <taxon>Eukaryota</taxon>
        <taxon>Fungi</taxon>
        <taxon>Fungi incertae sedis</taxon>
        <taxon>Mucoromycota</taxon>
        <taxon>Mucoromycotina</taxon>
        <taxon>Mucoromycetes</taxon>
        <taxon>Mucorales</taxon>
        <taxon>Mucorineae</taxon>
        <taxon>Mucoraceae</taxon>
        <taxon>Mucor</taxon>
    </lineage>
</organism>
<protein>
    <recommendedName>
        <fullName evidence="3">HORMA domain-containing protein</fullName>
    </recommendedName>
</protein>
<dbReference type="SUPFAM" id="SSF56019">
    <property type="entry name" value="The spindle assembly checkpoint protein mad2"/>
    <property type="match status" value="1"/>
</dbReference>
<comment type="caution">
    <text evidence="1">The sequence shown here is derived from an EMBL/GenBank/DDBJ whole genome shotgun (WGS) entry which is preliminary data.</text>
</comment>
<evidence type="ECO:0000313" key="1">
    <source>
        <dbReference type="EMBL" id="GAA5808774.1"/>
    </source>
</evidence>
<dbReference type="InterPro" id="IPR036570">
    <property type="entry name" value="HORMA_dom_sf"/>
</dbReference>
<name>A0ABP9YPJ3_9FUNG</name>
<proteinExistence type="predicted"/>
<gene>
    <name evidence="1" type="ORF">MFLAVUS_002170</name>
</gene>
<evidence type="ECO:0008006" key="3">
    <source>
        <dbReference type="Google" id="ProtNLM"/>
    </source>
</evidence>
<dbReference type="Gene3D" id="3.30.900.10">
    <property type="entry name" value="HORMA domain"/>
    <property type="match status" value="1"/>
</dbReference>
<reference evidence="1 2" key="1">
    <citation type="submission" date="2024-04" db="EMBL/GenBank/DDBJ databases">
        <title>genome sequences of Mucor flavus KT1a and Helicostylum pulchrum KT1b strains isolated from the surface of a dry-aged beef.</title>
        <authorList>
            <person name="Toyotome T."/>
            <person name="Hosono M."/>
            <person name="Torimaru M."/>
            <person name="Fukuda K."/>
            <person name="Mikami N."/>
        </authorList>
    </citation>
    <scope>NUCLEOTIDE SEQUENCE [LARGE SCALE GENOMIC DNA]</scope>
    <source>
        <strain evidence="1 2">KT1a</strain>
    </source>
</reference>
<dbReference type="EMBL" id="BAABUK010000003">
    <property type="protein sequence ID" value="GAA5808774.1"/>
    <property type="molecule type" value="Genomic_DNA"/>
</dbReference>
<dbReference type="Proteomes" id="UP001473302">
    <property type="component" value="Unassembled WGS sequence"/>
</dbReference>